<evidence type="ECO:0000259" key="1">
    <source>
        <dbReference type="Pfam" id="PF18798"/>
    </source>
</evidence>
<organism evidence="2 3">
    <name type="scientific">Leyella stercorea</name>
    <dbReference type="NCBI Taxonomy" id="363265"/>
    <lineage>
        <taxon>Bacteria</taxon>
        <taxon>Pseudomonadati</taxon>
        <taxon>Bacteroidota</taxon>
        <taxon>Bacteroidia</taxon>
        <taxon>Bacteroidales</taxon>
        <taxon>Prevotellaceae</taxon>
        <taxon>Leyella</taxon>
    </lineage>
</organism>
<evidence type="ECO:0000313" key="2">
    <source>
        <dbReference type="EMBL" id="RHK53074.1"/>
    </source>
</evidence>
<gene>
    <name evidence="2" type="ORF">DW060_01030</name>
</gene>
<dbReference type="Pfam" id="PF18798">
    <property type="entry name" value="LPD3"/>
    <property type="match status" value="1"/>
</dbReference>
<sequence>MAKIDYKKAQAELFQRTEGYAANIRVVYRDVLMQIINLVKNTELEEGKPFSFAEYGYSEKVTPMLRNMYSRIYQTIRKGVEREWLKSNEHADELVKSVFGKKAIESPFFAKYFQHNQEAMNAFFARKTGTGGLNLSQRVWRYTGAYKKELENTIDLAIGEGTAANRMATVVQKYLNDPDRWYRRFRVKVGEDENGNPIYGRKWKRRVFDKESQSYKWIDDDPKDYHPGRGVYRSSYRNAQRLARTETNIAYRTAEYDRWQDMHFVVGIEIRLSNNHPEPDICDDLKGIYPKTFKWTGWHPNCRCYQVPVLATHGELDKMLDNILDGKSPDNVECSGEVTAMPNRIVRWARENAERMEKAKSAGTLPYFYKDNEQGITDALNGFRPVRKPLSNETKERRKVIRRLAVDALVGKEIALSQIGLTATMSNRSVKEWLNQPFSDVDAKNEALLDLQSLLDNSVYRGSGADEHMATATMHLFETEIGGNKCWIIVRHFHDGTCLIWSVSDNPSILNNIE</sequence>
<name>A0A415GRX4_9BACT</name>
<keyword evidence="3" id="KW-1185">Reference proteome</keyword>
<evidence type="ECO:0000313" key="3">
    <source>
        <dbReference type="Proteomes" id="UP000286598"/>
    </source>
</evidence>
<comment type="caution">
    <text evidence="2">The sequence shown here is derived from an EMBL/GenBank/DDBJ whole genome shotgun (WGS) entry which is preliminary data.</text>
</comment>
<dbReference type="EMBL" id="QRNO01000002">
    <property type="protein sequence ID" value="RHK53074.1"/>
    <property type="molecule type" value="Genomic_DNA"/>
</dbReference>
<reference evidence="2 3" key="1">
    <citation type="submission" date="2018-08" db="EMBL/GenBank/DDBJ databases">
        <title>A genome reference for cultivated species of the human gut microbiota.</title>
        <authorList>
            <person name="Zou Y."/>
            <person name="Xue W."/>
            <person name="Luo G."/>
        </authorList>
    </citation>
    <scope>NUCLEOTIDE SEQUENCE [LARGE SCALE GENOMIC DNA]</scope>
    <source>
        <strain evidence="2 3">AF42-9</strain>
    </source>
</reference>
<dbReference type="InterPro" id="IPR040824">
    <property type="entry name" value="LPD3"/>
</dbReference>
<protein>
    <recommendedName>
        <fullName evidence="1">Large polyvalent protein-associated domain-containing protein</fullName>
    </recommendedName>
</protein>
<dbReference type="OrthoDB" id="661150at2"/>
<dbReference type="Proteomes" id="UP000286598">
    <property type="component" value="Unassembled WGS sequence"/>
</dbReference>
<accession>A0A415GRX4</accession>
<dbReference type="AlphaFoldDB" id="A0A415GRX4"/>
<feature type="domain" description="Large polyvalent protein-associated" evidence="1">
    <location>
        <begin position="393"/>
        <end position="497"/>
    </location>
</feature>
<proteinExistence type="predicted"/>